<evidence type="ECO:0000313" key="1">
    <source>
        <dbReference type="EMBL" id="MYM75364.1"/>
    </source>
</evidence>
<proteinExistence type="predicted"/>
<name>A0A7X4H699_9BURK</name>
<dbReference type="EMBL" id="WWCR01000037">
    <property type="protein sequence ID" value="MYM75364.1"/>
    <property type="molecule type" value="Genomic_DNA"/>
</dbReference>
<dbReference type="AlphaFoldDB" id="A0A7X4H699"/>
<reference evidence="1 2" key="1">
    <citation type="submission" date="2019-12" db="EMBL/GenBank/DDBJ databases">
        <title>Novel species isolated from a subtropical stream in China.</title>
        <authorList>
            <person name="Lu H."/>
        </authorList>
    </citation>
    <scope>NUCLEOTIDE SEQUENCE [LARGE SCALE GENOMIC DNA]</scope>
    <source>
        <strain evidence="1 2">FT134W</strain>
    </source>
</reference>
<dbReference type="RefSeq" id="WP_161052064.1">
    <property type="nucleotide sequence ID" value="NZ_WWCR01000037.1"/>
</dbReference>
<accession>A0A7X4H699</accession>
<dbReference type="Proteomes" id="UP000469734">
    <property type="component" value="Unassembled WGS sequence"/>
</dbReference>
<comment type="caution">
    <text evidence="1">The sequence shown here is derived from an EMBL/GenBank/DDBJ whole genome shotgun (WGS) entry which is preliminary data.</text>
</comment>
<protein>
    <submittedName>
        <fullName evidence="1">Uncharacterized protein</fullName>
    </submittedName>
</protein>
<organism evidence="1 2">
    <name type="scientific">Duganella margarita</name>
    <dbReference type="NCBI Taxonomy" id="2692170"/>
    <lineage>
        <taxon>Bacteria</taxon>
        <taxon>Pseudomonadati</taxon>
        <taxon>Pseudomonadota</taxon>
        <taxon>Betaproteobacteria</taxon>
        <taxon>Burkholderiales</taxon>
        <taxon>Oxalobacteraceae</taxon>
        <taxon>Telluria group</taxon>
        <taxon>Duganella</taxon>
    </lineage>
</organism>
<evidence type="ECO:0000313" key="2">
    <source>
        <dbReference type="Proteomes" id="UP000469734"/>
    </source>
</evidence>
<gene>
    <name evidence="1" type="ORF">GTP56_24650</name>
</gene>
<sequence>MSIDKITIFKIKSTATNFGDFIELQPTKKIKVSAPAGMAYAVEVVAAFKEFVGKKKT</sequence>